<dbReference type="EMBL" id="KN125913">
    <property type="protein sequence ID" value="KFU85255.1"/>
    <property type="molecule type" value="Genomic_DNA"/>
</dbReference>
<feature type="non-terminal residue" evidence="1">
    <location>
        <position position="169"/>
    </location>
</feature>
<dbReference type="AlphaFoldDB" id="A0A093BAK3"/>
<reference evidence="2" key="2">
    <citation type="journal article" date="2014" name="Science">
        <title>Comparative genomics reveals insights into avian genome evolution and adaptation.</title>
        <authorList>
            <consortium name="Avian Genome Consortium"/>
            <person name="Zhang G."/>
            <person name="Li C."/>
            <person name="Li Q."/>
            <person name="Li B."/>
            <person name="Larkin D.M."/>
            <person name="Lee C."/>
            <person name="Storz J.F."/>
            <person name="Antunes A."/>
            <person name="Greenwold M.J."/>
            <person name="Meredith R.W."/>
            <person name="Odeen A."/>
            <person name="Cui J."/>
            <person name="Zhou Q."/>
            <person name="Xu L."/>
            <person name="Pan H."/>
            <person name="Wang Z."/>
            <person name="Jin L."/>
            <person name="Zhang P."/>
            <person name="Hu H."/>
            <person name="Yang W."/>
            <person name="Hu J."/>
            <person name="Xiao J."/>
            <person name="Yang Z."/>
            <person name="Liu Y."/>
            <person name="Xie Q."/>
            <person name="Yu H."/>
            <person name="Lian J."/>
            <person name="Wen P."/>
            <person name="Zhang F."/>
            <person name="Li H."/>
            <person name="Zeng Y."/>
            <person name="Xiong Z."/>
            <person name="Liu S."/>
            <person name="Zhou L."/>
            <person name="Huang Z."/>
            <person name="An N."/>
            <person name="Wang J."/>
            <person name="Zheng Q."/>
            <person name="Xiong Y."/>
            <person name="Wang G."/>
            <person name="Wang B."/>
            <person name="Wang J."/>
            <person name="Fan Y."/>
            <person name="da Fonseca R.R."/>
            <person name="Alfaro-Nunez A."/>
            <person name="Schubert M."/>
            <person name="Orlando L."/>
            <person name="Mourier T."/>
            <person name="Howard J.T."/>
            <person name="Ganapathy G."/>
            <person name="Pfenning A."/>
            <person name="Whitney O."/>
            <person name="Rivas M.V."/>
            <person name="Hara E."/>
            <person name="Smith J."/>
            <person name="Farre M."/>
            <person name="Narayan J."/>
            <person name="Slavov G."/>
            <person name="Romanov M.N."/>
            <person name="Borges R."/>
            <person name="Machado J.P."/>
            <person name="Khan I."/>
            <person name="Springer M.S."/>
            <person name="Gatesy J."/>
            <person name="Hoffmann F.G."/>
            <person name="Opazo J.C."/>
            <person name="Hastad O."/>
            <person name="Sawyer R.H."/>
            <person name="Kim H."/>
            <person name="Kim K.W."/>
            <person name="Kim H.J."/>
            <person name="Cho S."/>
            <person name="Li N."/>
            <person name="Huang Y."/>
            <person name="Bruford M.W."/>
            <person name="Zhan X."/>
            <person name="Dixon A."/>
            <person name="Bertelsen M.F."/>
            <person name="Derryberry E."/>
            <person name="Warren W."/>
            <person name="Wilson R.K."/>
            <person name="Li S."/>
            <person name="Ray D.A."/>
            <person name="Green R.E."/>
            <person name="O'Brien S.J."/>
            <person name="Griffin D."/>
            <person name="Johnson W.E."/>
            <person name="Haussler D."/>
            <person name="Ryder O.A."/>
            <person name="Willerslev E."/>
            <person name="Graves G.R."/>
            <person name="Alstrom P."/>
            <person name="Fjeldsa J."/>
            <person name="Mindell D.P."/>
            <person name="Edwards S.V."/>
            <person name="Braun E.L."/>
            <person name="Rahbek C."/>
            <person name="Burt D.W."/>
            <person name="Houde P."/>
            <person name="Zhang Y."/>
            <person name="Yang H."/>
            <person name="Wang J."/>
            <person name="Jarvis E.D."/>
            <person name="Gilbert M.T."/>
            <person name="Wang J."/>
        </authorList>
    </citation>
    <scope>NUCLEOTIDE SEQUENCE [LARGE SCALE GENOMIC DNA]</scope>
</reference>
<sequence length="169" mass="19453">LLPKVMSMHQHSENMNDPLRSSAVLEKYERFMLQGWGKLKTSQGSYVSYEDGSKLIKKLFDACEKDMEQRKTGILKQLNFPPSDNTMTNSKQLGGNVTLHQYNISKLCKLFSLNFQQAAPDIKFDALKFEFAQQCCEVYCLLLLQDPPIKAVWQSEAISEFYADHMDKK</sequence>
<feature type="non-terminal residue" evidence="1">
    <location>
        <position position="1"/>
    </location>
</feature>
<evidence type="ECO:0000313" key="2">
    <source>
        <dbReference type="Proteomes" id="UP000031515"/>
    </source>
</evidence>
<dbReference type="Proteomes" id="UP000031515">
    <property type="component" value="Unassembled WGS sequence"/>
</dbReference>
<proteinExistence type="predicted"/>
<keyword evidence="2" id="KW-1185">Reference proteome</keyword>
<accession>A0A093BAK3</accession>
<organism evidence="1 2">
    <name type="scientific">Chaetura pelagica</name>
    <name type="common">Chimney swift</name>
    <name type="synonym">Hirundo pelagica</name>
    <dbReference type="NCBI Taxonomy" id="8897"/>
    <lineage>
        <taxon>Eukaryota</taxon>
        <taxon>Metazoa</taxon>
        <taxon>Chordata</taxon>
        <taxon>Craniata</taxon>
        <taxon>Vertebrata</taxon>
        <taxon>Euteleostomi</taxon>
        <taxon>Archelosauria</taxon>
        <taxon>Archosauria</taxon>
        <taxon>Dinosauria</taxon>
        <taxon>Saurischia</taxon>
        <taxon>Theropoda</taxon>
        <taxon>Coelurosauria</taxon>
        <taxon>Aves</taxon>
        <taxon>Neognathae</taxon>
        <taxon>Neoaves</taxon>
        <taxon>Strisores</taxon>
        <taxon>Apodiformes</taxon>
        <taxon>Apodidae</taxon>
        <taxon>Apodinae</taxon>
        <taxon>Chaetura</taxon>
    </lineage>
</organism>
<gene>
    <name evidence="1" type="ORF">M959_13703</name>
</gene>
<name>A0A093BAK3_CHAPE</name>
<protein>
    <submittedName>
        <fullName evidence="1">Uncharacterized protein</fullName>
    </submittedName>
</protein>
<evidence type="ECO:0000313" key="1">
    <source>
        <dbReference type="EMBL" id="KFU85255.1"/>
    </source>
</evidence>
<reference evidence="1 2" key="1">
    <citation type="submission" date="2013-08" db="EMBL/GenBank/DDBJ databases">
        <title>Genome evolution of avian class.</title>
        <authorList>
            <person name="Zhang G."/>
            <person name="Li C."/>
        </authorList>
    </citation>
    <scope>NUCLEOTIDE SEQUENCE [LARGE SCALE GENOMIC DNA]</scope>
    <source>
        <strain evidence="1">M959</strain>
    </source>
</reference>